<dbReference type="OrthoDB" id="4661324at2"/>
<gene>
    <name evidence="1" type="ORF">N864_04520</name>
</gene>
<feature type="non-terminal residue" evidence="1">
    <location>
        <position position="1"/>
    </location>
</feature>
<organism evidence="1 2">
    <name type="scientific">Intrasporangium chromatireducens Q5-1</name>
    <dbReference type="NCBI Taxonomy" id="584657"/>
    <lineage>
        <taxon>Bacteria</taxon>
        <taxon>Bacillati</taxon>
        <taxon>Actinomycetota</taxon>
        <taxon>Actinomycetes</taxon>
        <taxon>Micrococcales</taxon>
        <taxon>Intrasporangiaceae</taxon>
        <taxon>Intrasporangium</taxon>
    </lineage>
</organism>
<name>W9GD70_9MICO</name>
<evidence type="ECO:0000313" key="1">
    <source>
        <dbReference type="EMBL" id="EWT04151.1"/>
    </source>
</evidence>
<evidence type="ECO:0000313" key="2">
    <source>
        <dbReference type="Proteomes" id="UP000019494"/>
    </source>
</evidence>
<accession>W9GD70</accession>
<proteinExistence type="predicted"/>
<dbReference type="Proteomes" id="UP000019494">
    <property type="component" value="Unassembled WGS sequence"/>
</dbReference>
<sequence>GIATVLTVLAMLLLLVLVYTTVDQMRPTNVLRQIHDRALAARRRQEELRQRTMRQGESTHPVTATYRSDAMGYVTQIDLDALAAALDRVPKAEITVQVTLGQAVSYGDVVAVVRDDEPEEADSLLAQVRDAVRMESRRDIDRDATTGISEIANIGWTSGSTAKHSPRVAQQAVDVLKDLAARWMDEDADPGSRRPAADRPQLRVVYRDDDLDRVLDSLYSLVVSAHESHQHLTAVRVLEAYADLFPRSSGESRRRIERDLSSFQPLLDQMPPSPMLAEARARLSECVEQAVGAADA</sequence>
<keyword evidence="2" id="KW-1185">Reference proteome</keyword>
<dbReference type="InterPro" id="IPR018723">
    <property type="entry name" value="DUF2254_membrane"/>
</dbReference>
<comment type="caution">
    <text evidence="1">The sequence shown here is derived from an EMBL/GenBank/DDBJ whole genome shotgun (WGS) entry which is preliminary data.</text>
</comment>
<reference evidence="2" key="1">
    <citation type="submission" date="2013-08" db="EMBL/GenBank/DDBJ databases">
        <title>Intrasporangium oryzae NRRL B-24470.</title>
        <authorList>
            <person name="Liu H."/>
            <person name="Wang G."/>
        </authorList>
    </citation>
    <scope>NUCLEOTIDE SEQUENCE [LARGE SCALE GENOMIC DNA]</scope>
    <source>
        <strain evidence="2">Q5-1</strain>
    </source>
</reference>
<protein>
    <submittedName>
        <fullName evidence="1">Uncharacterized protein</fullName>
    </submittedName>
</protein>
<dbReference type="EMBL" id="AWQS01000320">
    <property type="protein sequence ID" value="EWT04151.1"/>
    <property type="molecule type" value="Genomic_DNA"/>
</dbReference>
<dbReference type="AlphaFoldDB" id="W9GD70"/>
<dbReference type="Pfam" id="PF10011">
    <property type="entry name" value="DUF2254"/>
    <property type="match status" value="1"/>
</dbReference>
<dbReference type="RefSeq" id="WP_034721663.1">
    <property type="nucleotide sequence ID" value="NZ_AWQS01000320.1"/>
</dbReference>